<proteinExistence type="predicted"/>
<dbReference type="EMBL" id="JACHNB010000001">
    <property type="protein sequence ID" value="MBB4738491.1"/>
    <property type="molecule type" value="Genomic_DNA"/>
</dbReference>
<dbReference type="Proteomes" id="UP000546162">
    <property type="component" value="Unassembled WGS sequence"/>
</dbReference>
<sequence>MRNRCEVAELLRAAGPVRMPLRECCVAALVGARPASVCEAAHPPGDPPRAEARDAGGVAETWP</sequence>
<gene>
    <name evidence="2" type="ORF">BJY16_001950</name>
</gene>
<evidence type="ECO:0000313" key="3">
    <source>
        <dbReference type="Proteomes" id="UP000546162"/>
    </source>
</evidence>
<comment type="caution">
    <text evidence="2">The sequence shown here is derived from an EMBL/GenBank/DDBJ whole genome shotgun (WGS) entry which is preliminary data.</text>
</comment>
<name>A0A7W7GUH8_9ACTN</name>
<dbReference type="AlphaFoldDB" id="A0A7W7GUH8"/>
<protein>
    <submittedName>
        <fullName evidence="2">Uncharacterized protein</fullName>
    </submittedName>
</protein>
<keyword evidence="3" id="KW-1185">Reference proteome</keyword>
<feature type="region of interest" description="Disordered" evidence="1">
    <location>
        <begin position="40"/>
        <end position="63"/>
    </location>
</feature>
<evidence type="ECO:0000256" key="1">
    <source>
        <dbReference type="SAM" id="MobiDB-lite"/>
    </source>
</evidence>
<dbReference type="RefSeq" id="WP_185038862.1">
    <property type="nucleotide sequence ID" value="NZ_BAABFG010000005.1"/>
</dbReference>
<reference evidence="2 3" key="1">
    <citation type="submission" date="2020-08" db="EMBL/GenBank/DDBJ databases">
        <title>Sequencing the genomes of 1000 actinobacteria strains.</title>
        <authorList>
            <person name="Klenk H.-P."/>
        </authorList>
    </citation>
    <scope>NUCLEOTIDE SEQUENCE [LARGE SCALE GENOMIC DNA]</scope>
    <source>
        <strain evidence="2 3">DSM 45809</strain>
    </source>
</reference>
<evidence type="ECO:0000313" key="2">
    <source>
        <dbReference type="EMBL" id="MBB4738491.1"/>
    </source>
</evidence>
<accession>A0A7W7GUH8</accession>
<organism evidence="2 3">
    <name type="scientific">Actinoplanes octamycinicus</name>
    <dbReference type="NCBI Taxonomy" id="135948"/>
    <lineage>
        <taxon>Bacteria</taxon>
        <taxon>Bacillati</taxon>
        <taxon>Actinomycetota</taxon>
        <taxon>Actinomycetes</taxon>
        <taxon>Micromonosporales</taxon>
        <taxon>Micromonosporaceae</taxon>
        <taxon>Actinoplanes</taxon>
    </lineage>
</organism>